<protein>
    <submittedName>
        <fullName evidence="2">Uncharacterized protein</fullName>
    </submittedName>
</protein>
<name>A0AAV4Y312_CAEEX</name>
<evidence type="ECO:0000313" key="2">
    <source>
        <dbReference type="EMBL" id="GIZ00914.1"/>
    </source>
</evidence>
<keyword evidence="1" id="KW-0472">Membrane</keyword>
<feature type="transmembrane region" description="Helical" evidence="1">
    <location>
        <begin position="15"/>
        <end position="34"/>
    </location>
</feature>
<dbReference type="EMBL" id="BPLR01001220">
    <property type="protein sequence ID" value="GIZ00914.1"/>
    <property type="molecule type" value="Genomic_DNA"/>
</dbReference>
<gene>
    <name evidence="2" type="ORF">CEXT_127481</name>
</gene>
<sequence>MNTNICGRSPKMDEIWLYGSQLSLWIHLKLVGYATMSFKKDLIKAVRSVTGFRYLATLSKANYRLIELPEHTFEVEGEQP</sequence>
<proteinExistence type="predicted"/>
<reference evidence="2 3" key="1">
    <citation type="submission" date="2021-06" db="EMBL/GenBank/DDBJ databases">
        <title>Caerostris extrusa draft genome.</title>
        <authorList>
            <person name="Kono N."/>
            <person name="Arakawa K."/>
        </authorList>
    </citation>
    <scope>NUCLEOTIDE SEQUENCE [LARGE SCALE GENOMIC DNA]</scope>
</reference>
<dbReference type="AlphaFoldDB" id="A0AAV4Y312"/>
<keyword evidence="1" id="KW-0812">Transmembrane</keyword>
<organism evidence="2 3">
    <name type="scientific">Caerostris extrusa</name>
    <name type="common">Bark spider</name>
    <name type="synonym">Caerostris bankana</name>
    <dbReference type="NCBI Taxonomy" id="172846"/>
    <lineage>
        <taxon>Eukaryota</taxon>
        <taxon>Metazoa</taxon>
        <taxon>Ecdysozoa</taxon>
        <taxon>Arthropoda</taxon>
        <taxon>Chelicerata</taxon>
        <taxon>Arachnida</taxon>
        <taxon>Araneae</taxon>
        <taxon>Araneomorphae</taxon>
        <taxon>Entelegynae</taxon>
        <taxon>Araneoidea</taxon>
        <taxon>Araneidae</taxon>
        <taxon>Caerostris</taxon>
    </lineage>
</organism>
<keyword evidence="3" id="KW-1185">Reference proteome</keyword>
<accession>A0AAV4Y312</accession>
<comment type="caution">
    <text evidence="2">The sequence shown here is derived from an EMBL/GenBank/DDBJ whole genome shotgun (WGS) entry which is preliminary data.</text>
</comment>
<keyword evidence="1" id="KW-1133">Transmembrane helix</keyword>
<dbReference type="Proteomes" id="UP001054945">
    <property type="component" value="Unassembled WGS sequence"/>
</dbReference>
<evidence type="ECO:0000256" key="1">
    <source>
        <dbReference type="SAM" id="Phobius"/>
    </source>
</evidence>
<evidence type="ECO:0000313" key="3">
    <source>
        <dbReference type="Proteomes" id="UP001054945"/>
    </source>
</evidence>